<feature type="transmembrane region" description="Helical" evidence="6">
    <location>
        <begin position="20"/>
        <end position="41"/>
    </location>
</feature>
<dbReference type="RefSeq" id="WP_069024279.1">
    <property type="nucleotide sequence ID" value="NZ_LVJZ01000003.1"/>
</dbReference>
<evidence type="ECO:0000313" key="9">
    <source>
        <dbReference type="Proteomes" id="UP000094849"/>
    </source>
</evidence>
<evidence type="ECO:0000256" key="2">
    <source>
        <dbReference type="ARBA" id="ARBA00022475"/>
    </source>
</evidence>
<keyword evidence="3 6" id="KW-0812">Transmembrane</keyword>
<proteinExistence type="predicted"/>
<comment type="subcellular location">
    <subcellularLocation>
        <location evidence="1">Cell membrane</location>
        <topology evidence="1">Multi-pass membrane protein</topology>
    </subcellularLocation>
</comment>
<dbReference type="SUPFAM" id="SSF82866">
    <property type="entry name" value="Multidrug efflux transporter AcrB transmembrane domain"/>
    <property type="match status" value="2"/>
</dbReference>
<gene>
    <name evidence="8" type="ORF">A3196_06375</name>
</gene>
<evidence type="ECO:0000256" key="3">
    <source>
        <dbReference type="ARBA" id="ARBA00022692"/>
    </source>
</evidence>
<dbReference type="AlphaFoldDB" id="A0A1E2UPE1"/>
<dbReference type="InterPro" id="IPR001036">
    <property type="entry name" value="Acrflvin-R"/>
</dbReference>
<evidence type="ECO:0000259" key="7">
    <source>
        <dbReference type="PROSITE" id="PS50156"/>
    </source>
</evidence>
<dbReference type="InterPro" id="IPR000731">
    <property type="entry name" value="SSD"/>
</dbReference>
<dbReference type="InterPro" id="IPR050545">
    <property type="entry name" value="Mycobact_MmpL"/>
</dbReference>
<feature type="transmembrane region" description="Helical" evidence="6">
    <location>
        <begin position="220"/>
        <end position="238"/>
    </location>
</feature>
<dbReference type="Gene3D" id="1.20.1640.10">
    <property type="entry name" value="Multidrug efflux transporter AcrB transmembrane domain"/>
    <property type="match status" value="2"/>
</dbReference>
<comment type="caution">
    <text evidence="8">The sequence shown here is derived from an EMBL/GenBank/DDBJ whole genome shotgun (WGS) entry which is preliminary data.</text>
</comment>
<feature type="transmembrane region" description="Helical" evidence="6">
    <location>
        <begin position="391"/>
        <end position="419"/>
    </location>
</feature>
<feature type="domain" description="SSD" evidence="7">
    <location>
        <begin position="252"/>
        <end position="370"/>
    </location>
</feature>
<dbReference type="STRING" id="1818881.A3196_06375"/>
<reference evidence="8 9" key="1">
    <citation type="submission" date="2016-03" db="EMBL/GenBank/DDBJ databases">
        <title>Chemosynthetic sulphur-oxidizing symbionts of marine invertebrate animals are capable of nitrogen fixation.</title>
        <authorList>
            <person name="Petersen J.M."/>
            <person name="Kemper A."/>
            <person name="Gruber-Vodicka H."/>
            <person name="Cardini U."/>
            <person name="Geest Mvander."/>
            <person name="Kleiner M."/>
            <person name="Bulgheresi S."/>
            <person name="Fussmann M."/>
            <person name="Herbold C."/>
            <person name="Seah B.K.B."/>
            <person name="Antony C.Paul."/>
            <person name="Liu D."/>
            <person name="Belitz A."/>
            <person name="Weber M."/>
        </authorList>
    </citation>
    <scope>NUCLEOTIDE SEQUENCE [LARGE SCALE GENOMIC DNA]</scope>
    <source>
        <strain evidence="8">G_D</strain>
    </source>
</reference>
<evidence type="ECO:0000256" key="4">
    <source>
        <dbReference type="ARBA" id="ARBA00022989"/>
    </source>
</evidence>
<sequence>MLVIGNSLQEILSTERQSRLLLVGLLLVTLVMLLGVSKLQFNDDYKSLFKTDRNEYQELEKFLNRFPADDQELVILFRSQKILAEPTIQQLHDVVEKIENIPEIESLFSLFSIPKQNSSIRKIEPLLSMDSMEMNHEASMLAIAAHPMVKNKLLSEDGRLTIAIGILENDQVSYDQISQVTEQIHAITADAGDGEVLEVFVTGNAAIRVALKSQSTRDQILLNSIGGLLAFSITLFLFRSFKLSLIITAGPLIGVIWTLGCMGFLGSKLNVINQMISPLVMVIGFTDAIHLMFAVQRRRIQGHSRITASIAAVKDVGLACMLTSITTAIGFAVLIVTDSTVIHELALHASLGVLLTFIAVVIFIPSSAVYLEDDVVVNSRRLDITLTDNRIFNKVLVVIGENAVVLVSVGIILTAVVVYQAQQLTTDFKFRENLPKDHEVSEAMRLADQHLNGIQPLNIVIRSNNGGVIASAQALEYIERIQTELAEQFGLSNSISVVDLLKVIPGASEDLSLQFPRLVYLPSNLVERFYHEKSETAVILLRLPDNGSTLLLEIIQQLEKKLMQLNGDNDQFSLKLQGIALAAAKGSVDMIQDLLISILSAVAIIFFVLSLFLKSIKLGLISFLPNILPLASVAAILAVNELPLQYATIMVFTICLGIIVDDGIHMIVRYQKEFQQVKSVTLAVHRTLQAVAPVLLVTTMILLAGFISMLTSSTEVIVRMGYLSCMALIMALLADLVLLPSLIIAAGSKDSVQDCVEEQL</sequence>
<feature type="transmembrane region" description="Helical" evidence="6">
    <location>
        <begin position="646"/>
        <end position="668"/>
    </location>
</feature>
<feature type="transmembrane region" description="Helical" evidence="6">
    <location>
        <begin position="349"/>
        <end position="371"/>
    </location>
</feature>
<feature type="transmembrane region" description="Helical" evidence="6">
    <location>
        <begin position="271"/>
        <end position="295"/>
    </location>
</feature>
<dbReference type="EMBL" id="LVJZ01000003">
    <property type="protein sequence ID" value="ODB96415.1"/>
    <property type="molecule type" value="Genomic_DNA"/>
</dbReference>
<organism evidence="8 9">
    <name type="scientific">Candidatus Thiodiazotropha endoloripes</name>
    <dbReference type="NCBI Taxonomy" id="1818881"/>
    <lineage>
        <taxon>Bacteria</taxon>
        <taxon>Pseudomonadati</taxon>
        <taxon>Pseudomonadota</taxon>
        <taxon>Gammaproteobacteria</taxon>
        <taxon>Chromatiales</taxon>
        <taxon>Sedimenticolaceae</taxon>
        <taxon>Candidatus Thiodiazotropha</taxon>
    </lineage>
</organism>
<dbReference type="GO" id="GO:0005886">
    <property type="term" value="C:plasma membrane"/>
    <property type="evidence" value="ECO:0007669"/>
    <property type="project" value="UniProtKB-SubCell"/>
</dbReference>
<keyword evidence="4 6" id="KW-1133">Transmembrane helix</keyword>
<feature type="transmembrane region" description="Helical" evidence="6">
    <location>
        <begin position="716"/>
        <end position="739"/>
    </location>
</feature>
<dbReference type="Pfam" id="PF03176">
    <property type="entry name" value="MMPL"/>
    <property type="match status" value="2"/>
</dbReference>
<dbReference type="PROSITE" id="PS50156">
    <property type="entry name" value="SSD"/>
    <property type="match status" value="1"/>
</dbReference>
<feature type="transmembrane region" description="Helical" evidence="6">
    <location>
        <begin position="688"/>
        <end position="710"/>
    </location>
</feature>
<evidence type="ECO:0000313" key="8">
    <source>
        <dbReference type="EMBL" id="ODB96415.1"/>
    </source>
</evidence>
<feature type="transmembrane region" description="Helical" evidence="6">
    <location>
        <begin position="245"/>
        <end position="265"/>
    </location>
</feature>
<evidence type="ECO:0000256" key="1">
    <source>
        <dbReference type="ARBA" id="ARBA00004651"/>
    </source>
</evidence>
<accession>A0A1E2UPE1</accession>
<dbReference type="PANTHER" id="PTHR33406">
    <property type="entry name" value="MEMBRANE PROTEIN MJ1562-RELATED"/>
    <property type="match status" value="1"/>
</dbReference>
<keyword evidence="2" id="KW-1003">Cell membrane</keyword>
<feature type="transmembrane region" description="Helical" evidence="6">
    <location>
        <begin position="620"/>
        <end position="640"/>
    </location>
</feature>
<keyword evidence="5 6" id="KW-0472">Membrane</keyword>
<dbReference type="GO" id="GO:0022857">
    <property type="term" value="F:transmembrane transporter activity"/>
    <property type="evidence" value="ECO:0007669"/>
    <property type="project" value="InterPro"/>
</dbReference>
<feature type="transmembrane region" description="Helical" evidence="6">
    <location>
        <begin position="594"/>
        <end position="613"/>
    </location>
</feature>
<evidence type="ECO:0000256" key="6">
    <source>
        <dbReference type="SAM" id="Phobius"/>
    </source>
</evidence>
<name>A0A1E2UPE1_9GAMM</name>
<protein>
    <recommendedName>
        <fullName evidence="7">SSD domain-containing protein</fullName>
    </recommendedName>
</protein>
<dbReference type="PANTHER" id="PTHR33406:SF12">
    <property type="entry name" value="BLR2997 PROTEIN"/>
    <property type="match status" value="1"/>
</dbReference>
<dbReference type="InterPro" id="IPR004869">
    <property type="entry name" value="MMPL_dom"/>
</dbReference>
<evidence type="ECO:0000256" key="5">
    <source>
        <dbReference type="ARBA" id="ARBA00023136"/>
    </source>
</evidence>
<dbReference type="PRINTS" id="PR00702">
    <property type="entry name" value="ACRIFLAVINRP"/>
</dbReference>
<dbReference type="Proteomes" id="UP000094849">
    <property type="component" value="Unassembled WGS sequence"/>
</dbReference>
<keyword evidence="9" id="KW-1185">Reference proteome</keyword>
<feature type="transmembrane region" description="Helical" evidence="6">
    <location>
        <begin position="316"/>
        <end position="337"/>
    </location>
</feature>